<sequence>MAGEDDAPLPGSSGALAVPSSGVLPRPASDSPDLENWLTANSMLVGWIRSSIEPKVCSTISYISDAYLLWTELKERFSVGNKVRVHRLKLNSLRAGKRGKPFLMFAKEKEEERIHQFVMGLDDARFGGLCTGIIAADPLPSIGEICAKVVREEQRLSSARLREQRHEALGFFTRREEAPSSVRRDQNQSPDSRLELSSSSIRNRSALCSHCGRTGHEKKDCWQIVGFPEWWRLSFNAFHEHQFQHV</sequence>
<reference evidence="4" key="1">
    <citation type="submission" date="2020-01" db="EMBL/GenBank/DDBJ databases">
        <authorList>
            <person name="Mishra B."/>
        </authorList>
    </citation>
    <scope>NUCLEOTIDE SEQUENCE [LARGE SCALE GENOMIC DNA]</scope>
</reference>
<evidence type="ECO:0000256" key="2">
    <source>
        <dbReference type="SAM" id="MobiDB-lite"/>
    </source>
</evidence>
<evidence type="ECO:0000313" key="5">
    <source>
        <dbReference type="Proteomes" id="UP000467841"/>
    </source>
</evidence>
<keyword evidence="1" id="KW-0863">Zinc-finger</keyword>
<comment type="caution">
    <text evidence="4">The sequence shown here is derived from an EMBL/GenBank/DDBJ whole genome shotgun (WGS) entry which is preliminary data.</text>
</comment>
<gene>
    <name evidence="4" type="ORF">MERR_LOCUS47408</name>
</gene>
<proteinExistence type="predicted"/>
<dbReference type="InterPro" id="IPR001878">
    <property type="entry name" value="Znf_CCHC"/>
</dbReference>
<feature type="region of interest" description="Disordered" evidence="2">
    <location>
        <begin position="176"/>
        <end position="198"/>
    </location>
</feature>
<feature type="domain" description="CCHC-type" evidence="3">
    <location>
        <begin position="208"/>
        <end position="221"/>
    </location>
</feature>
<accession>A0A6D2LIV3</accession>
<dbReference type="GO" id="GO:0008270">
    <property type="term" value="F:zinc ion binding"/>
    <property type="evidence" value="ECO:0007669"/>
    <property type="project" value="UniProtKB-KW"/>
</dbReference>
<dbReference type="AlphaFoldDB" id="A0A6D2LIV3"/>
<dbReference type="OrthoDB" id="1751090at2759"/>
<dbReference type="PROSITE" id="PS50158">
    <property type="entry name" value="ZF_CCHC"/>
    <property type="match status" value="1"/>
</dbReference>
<keyword evidence="5" id="KW-1185">Reference proteome</keyword>
<dbReference type="Proteomes" id="UP000467841">
    <property type="component" value="Unassembled WGS sequence"/>
</dbReference>
<dbReference type="PANTHER" id="PTHR34222:SF28">
    <property type="entry name" value="CCHC-TYPE DOMAIN-CONTAINING PROTEIN"/>
    <property type="match status" value="1"/>
</dbReference>
<name>A0A6D2LIV3_9BRAS</name>
<dbReference type="PANTHER" id="PTHR34222">
    <property type="entry name" value="GAG_PRE-INTEGRS DOMAIN-CONTAINING PROTEIN"/>
    <property type="match status" value="1"/>
</dbReference>
<keyword evidence="1" id="KW-0862">Zinc</keyword>
<keyword evidence="1" id="KW-0479">Metal-binding</keyword>
<evidence type="ECO:0000256" key="1">
    <source>
        <dbReference type="PROSITE-ProRule" id="PRU00047"/>
    </source>
</evidence>
<protein>
    <recommendedName>
        <fullName evidence="3">CCHC-type domain-containing protein</fullName>
    </recommendedName>
</protein>
<evidence type="ECO:0000259" key="3">
    <source>
        <dbReference type="PROSITE" id="PS50158"/>
    </source>
</evidence>
<feature type="compositionally biased region" description="Basic and acidic residues" evidence="2">
    <location>
        <begin position="176"/>
        <end position="186"/>
    </location>
</feature>
<feature type="region of interest" description="Disordered" evidence="2">
    <location>
        <begin position="1"/>
        <end position="31"/>
    </location>
</feature>
<dbReference type="SUPFAM" id="SSF57756">
    <property type="entry name" value="Retrovirus zinc finger-like domains"/>
    <property type="match status" value="1"/>
</dbReference>
<dbReference type="EMBL" id="CACVBM020001817">
    <property type="protein sequence ID" value="CAA7060172.1"/>
    <property type="molecule type" value="Genomic_DNA"/>
</dbReference>
<evidence type="ECO:0000313" key="4">
    <source>
        <dbReference type="EMBL" id="CAA7060172.1"/>
    </source>
</evidence>
<dbReference type="InterPro" id="IPR036875">
    <property type="entry name" value="Znf_CCHC_sf"/>
</dbReference>
<dbReference type="GO" id="GO:0003676">
    <property type="term" value="F:nucleic acid binding"/>
    <property type="evidence" value="ECO:0007669"/>
    <property type="project" value="InterPro"/>
</dbReference>
<feature type="compositionally biased region" description="Low complexity" evidence="2">
    <location>
        <begin position="189"/>
        <end position="198"/>
    </location>
</feature>
<organism evidence="4 5">
    <name type="scientific">Microthlaspi erraticum</name>
    <dbReference type="NCBI Taxonomy" id="1685480"/>
    <lineage>
        <taxon>Eukaryota</taxon>
        <taxon>Viridiplantae</taxon>
        <taxon>Streptophyta</taxon>
        <taxon>Embryophyta</taxon>
        <taxon>Tracheophyta</taxon>
        <taxon>Spermatophyta</taxon>
        <taxon>Magnoliopsida</taxon>
        <taxon>eudicotyledons</taxon>
        <taxon>Gunneridae</taxon>
        <taxon>Pentapetalae</taxon>
        <taxon>rosids</taxon>
        <taxon>malvids</taxon>
        <taxon>Brassicales</taxon>
        <taxon>Brassicaceae</taxon>
        <taxon>Coluteocarpeae</taxon>
        <taxon>Microthlaspi</taxon>
    </lineage>
</organism>